<keyword evidence="2" id="KW-1185">Reference proteome</keyword>
<dbReference type="RefSeq" id="WP_180938171.1">
    <property type="nucleotide sequence ID" value="NZ_CP041238.1"/>
</dbReference>
<evidence type="ECO:0000313" key="1">
    <source>
        <dbReference type="EMBL" id="QLL62264.1"/>
    </source>
</evidence>
<name>A0A859QFE8_9HYPH</name>
<sequence>MEHDPMPTGILAGPSYIEKMSDDEFYKMCEVVLINAMKDAPDASKLGPVTHETAEKVRRIVKASGFHFSQTAHHVSTAASIAATSFVMLGEKPTPEYVRSVIYP</sequence>
<dbReference type="KEGG" id="emx:FKV68_12850"/>
<organism evidence="1 2">
    <name type="scientific">Sinorhizobium mexicanum</name>
    <dbReference type="NCBI Taxonomy" id="375549"/>
    <lineage>
        <taxon>Bacteria</taxon>
        <taxon>Pseudomonadati</taxon>
        <taxon>Pseudomonadota</taxon>
        <taxon>Alphaproteobacteria</taxon>
        <taxon>Hyphomicrobiales</taxon>
        <taxon>Rhizobiaceae</taxon>
        <taxon>Sinorhizobium/Ensifer group</taxon>
        <taxon>Sinorhizobium</taxon>
    </lineage>
</organism>
<gene>
    <name evidence="1" type="ORF">FKV68_12850</name>
</gene>
<dbReference type="Proteomes" id="UP000510721">
    <property type="component" value="Chromosome"/>
</dbReference>
<reference evidence="1 2" key="1">
    <citation type="submission" date="2019-06" db="EMBL/GenBank/DDBJ databases">
        <title>Complete genome sequence of Ensifer mexicanus ITTG R7 isolated from nodules of Acacia angustissima (Mill.) Kuntze.</title>
        <authorList>
            <person name="Rincon-Rosales R."/>
            <person name="Rogel M.A."/>
            <person name="Guerrero G."/>
            <person name="Rincon-Molina C.I."/>
            <person name="Lopez-Lopez A."/>
            <person name="Martinez-Romero E."/>
        </authorList>
    </citation>
    <scope>NUCLEOTIDE SEQUENCE [LARGE SCALE GENOMIC DNA]</scope>
    <source>
        <strain evidence="1 2">ITTG R7</strain>
    </source>
</reference>
<protein>
    <submittedName>
        <fullName evidence="1">Uncharacterized protein</fullName>
    </submittedName>
</protein>
<accession>A0A859QFE8</accession>
<evidence type="ECO:0000313" key="2">
    <source>
        <dbReference type="Proteomes" id="UP000510721"/>
    </source>
</evidence>
<dbReference type="AlphaFoldDB" id="A0A859QFE8"/>
<dbReference type="EMBL" id="CP041238">
    <property type="protein sequence ID" value="QLL62264.1"/>
    <property type="molecule type" value="Genomic_DNA"/>
</dbReference>
<proteinExistence type="predicted"/>